<keyword evidence="8" id="KW-0275">Fatty acid biosynthesis</keyword>
<evidence type="ECO:0000256" key="10">
    <source>
        <dbReference type="ARBA" id="ARBA00023315"/>
    </source>
</evidence>
<evidence type="ECO:0000256" key="2">
    <source>
        <dbReference type="ARBA" id="ARBA00008642"/>
    </source>
</evidence>
<dbReference type="RefSeq" id="WP_321399993.1">
    <property type="nucleotide sequence ID" value="NZ_CP139487.1"/>
</dbReference>
<reference evidence="13 14" key="1">
    <citation type="submission" date="2023-11" db="EMBL/GenBank/DDBJ databases">
        <title>Peredibacter starrii A3.12.</title>
        <authorList>
            <person name="Mitchell R.J."/>
        </authorList>
    </citation>
    <scope>NUCLEOTIDE SEQUENCE [LARGE SCALE GENOMIC DNA]</scope>
    <source>
        <strain evidence="13 14">A3.12</strain>
    </source>
</reference>
<evidence type="ECO:0000256" key="7">
    <source>
        <dbReference type="ARBA" id="ARBA00023098"/>
    </source>
</evidence>
<dbReference type="InterPro" id="IPR013747">
    <property type="entry name" value="ACP_syn_III_C"/>
</dbReference>
<evidence type="ECO:0000259" key="12">
    <source>
        <dbReference type="Pfam" id="PF08545"/>
    </source>
</evidence>
<sequence length="336" mass="36925">MYSSEIIGTGMYVPPGVVTNHDLEKLMETSHDWIVQRSGIEERRWVTPEVGTTDLALRACEEAIKNAGIDKKEIDCILFATLSPDHDFPGAACFLQPKLGLTDIPAIDVRQQCSGFIYAMSIADAFIKTGQYKTVLVVGAEVHSKGLDKTTRGRDVAVLFGDGAGAIVMRRTDVKDPKKDSHVWSTHLYTEGAGAKELWLEVPGMALGADRITHDMLEKGLHYPQMNGKKVFANAVRRLCECTMTALKANNLTLDDIDLFLFHQANMRINQMVAQELKIPEEKVFNTIQKFGNTTAATIPIGMAEAVKAGKLKKGSLVASAVFGSGFTWASSVYRW</sequence>
<evidence type="ECO:0000256" key="8">
    <source>
        <dbReference type="ARBA" id="ARBA00023160"/>
    </source>
</evidence>
<proteinExistence type="inferred from homology"/>
<dbReference type="AlphaFoldDB" id="A0AAX4HV84"/>
<dbReference type="NCBIfam" id="NF006829">
    <property type="entry name" value="PRK09352.1"/>
    <property type="match status" value="1"/>
</dbReference>
<keyword evidence="3" id="KW-0963">Cytoplasm</keyword>
<evidence type="ECO:0000313" key="13">
    <source>
        <dbReference type="EMBL" id="WPU67118.1"/>
    </source>
</evidence>
<dbReference type="InterPro" id="IPR004655">
    <property type="entry name" value="FabH"/>
</dbReference>
<feature type="domain" description="Beta-ketoacyl-[acyl-carrier-protein] synthase III C-terminal" evidence="11">
    <location>
        <begin position="247"/>
        <end position="336"/>
    </location>
</feature>
<dbReference type="EC" id="2.3.1.180" evidence="13"/>
<evidence type="ECO:0000256" key="4">
    <source>
        <dbReference type="ARBA" id="ARBA00022516"/>
    </source>
</evidence>
<evidence type="ECO:0000256" key="3">
    <source>
        <dbReference type="ARBA" id="ARBA00022490"/>
    </source>
</evidence>
<dbReference type="PANTHER" id="PTHR34069">
    <property type="entry name" value="3-OXOACYL-[ACYL-CARRIER-PROTEIN] SYNTHASE 3"/>
    <property type="match status" value="1"/>
</dbReference>
<dbReference type="Pfam" id="PF08541">
    <property type="entry name" value="ACP_syn_III_C"/>
    <property type="match status" value="1"/>
</dbReference>
<dbReference type="Proteomes" id="UP001324634">
    <property type="component" value="Chromosome"/>
</dbReference>
<dbReference type="Gene3D" id="3.40.47.10">
    <property type="match status" value="1"/>
</dbReference>
<keyword evidence="14" id="KW-1185">Reference proteome</keyword>
<evidence type="ECO:0000313" key="14">
    <source>
        <dbReference type="Proteomes" id="UP001324634"/>
    </source>
</evidence>
<dbReference type="SUPFAM" id="SSF53901">
    <property type="entry name" value="Thiolase-like"/>
    <property type="match status" value="1"/>
</dbReference>
<comment type="similarity">
    <text evidence="2">Belongs to the thiolase-like superfamily. FabH family.</text>
</comment>
<dbReference type="GO" id="GO:0044550">
    <property type="term" value="P:secondary metabolite biosynthetic process"/>
    <property type="evidence" value="ECO:0007669"/>
    <property type="project" value="TreeGrafter"/>
</dbReference>
<dbReference type="PANTHER" id="PTHR34069:SF2">
    <property type="entry name" value="BETA-KETOACYL-[ACYL-CARRIER-PROTEIN] SYNTHASE III"/>
    <property type="match status" value="1"/>
</dbReference>
<dbReference type="KEGG" id="psti:SOO65_10165"/>
<keyword evidence="9" id="KW-0511">Multifunctional enzyme</keyword>
<name>A0AAX4HV84_9BACT</name>
<dbReference type="GO" id="GO:0006633">
    <property type="term" value="P:fatty acid biosynthetic process"/>
    <property type="evidence" value="ECO:0007669"/>
    <property type="project" value="UniProtKB-KW"/>
</dbReference>
<keyword evidence="5 13" id="KW-0808">Transferase</keyword>
<dbReference type="Pfam" id="PF08545">
    <property type="entry name" value="ACP_syn_III"/>
    <property type="match status" value="1"/>
</dbReference>
<keyword evidence="7" id="KW-0443">Lipid metabolism</keyword>
<dbReference type="InterPro" id="IPR013751">
    <property type="entry name" value="ACP_syn_III_N"/>
</dbReference>
<dbReference type="EMBL" id="CP139487">
    <property type="protein sequence ID" value="WPU67118.1"/>
    <property type="molecule type" value="Genomic_DNA"/>
</dbReference>
<evidence type="ECO:0000256" key="1">
    <source>
        <dbReference type="ARBA" id="ARBA00005189"/>
    </source>
</evidence>
<evidence type="ECO:0000259" key="11">
    <source>
        <dbReference type="Pfam" id="PF08541"/>
    </source>
</evidence>
<gene>
    <name evidence="13" type="ORF">SOO65_10165</name>
</gene>
<dbReference type="GO" id="GO:0033818">
    <property type="term" value="F:beta-ketoacyl-acyl-carrier-protein synthase III activity"/>
    <property type="evidence" value="ECO:0007669"/>
    <property type="project" value="UniProtKB-EC"/>
</dbReference>
<organism evidence="13 14">
    <name type="scientific">Peredibacter starrii</name>
    <dbReference type="NCBI Taxonomy" id="28202"/>
    <lineage>
        <taxon>Bacteria</taxon>
        <taxon>Pseudomonadati</taxon>
        <taxon>Bdellovibrionota</taxon>
        <taxon>Bacteriovoracia</taxon>
        <taxon>Bacteriovoracales</taxon>
        <taxon>Bacteriovoracaceae</taxon>
        <taxon>Peredibacter</taxon>
    </lineage>
</organism>
<dbReference type="GO" id="GO:0004315">
    <property type="term" value="F:3-oxoacyl-[acyl-carrier-protein] synthase activity"/>
    <property type="evidence" value="ECO:0007669"/>
    <property type="project" value="InterPro"/>
</dbReference>
<keyword evidence="4" id="KW-0444">Lipid biosynthesis</keyword>
<evidence type="ECO:0000256" key="9">
    <source>
        <dbReference type="ARBA" id="ARBA00023268"/>
    </source>
</evidence>
<dbReference type="CDD" id="cd00830">
    <property type="entry name" value="KAS_III"/>
    <property type="match status" value="1"/>
</dbReference>
<dbReference type="InterPro" id="IPR016039">
    <property type="entry name" value="Thiolase-like"/>
</dbReference>
<feature type="domain" description="Beta-ketoacyl-[acyl-carrier-protein] synthase III N-terminal" evidence="12">
    <location>
        <begin position="107"/>
        <end position="192"/>
    </location>
</feature>
<protein>
    <submittedName>
        <fullName evidence="13">Beta-ketoacyl-ACP synthase III</fullName>
        <ecNumber evidence="13">2.3.1.180</ecNumber>
    </submittedName>
</protein>
<keyword evidence="6" id="KW-0276">Fatty acid metabolism</keyword>
<keyword evidence="10 13" id="KW-0012">Acyltransferase</keyword>
<dbReference type="NCBIfam" id="TIGR00747">
    <property type="entry name" value="fabH"/>
    <property type="match status" value="1"/>
</dbReference>
<evidence type="ECO:0000256" key="6">
    <source>
        <dbReference type="ARBA" id="ARBA00022832"/>
    </source>
</evidence>
<evidence type="ECO:0000256" key="5">
    <source>
        <dbReference type="ARBA" id="ARBA00022679"/>
    </source>
</evidence>
<accession>A0AAX4HV84</accession>
<comment type="pathway">
    <text evidence="1">Lipid metabolism.</text>
</comment>